<dbReference type="InterPro" id="IPR052035">
    <property type="entry name" value="ZnF_BED_domain_contain"/>
</dbReference>
<dbReference type="PANTHER" id="PTHR46481">
    <property type="entry name" value="ZINC FINGER BED DOMAIN-CONTAINING PROTEIN 4"/>
    <property type="match status" value="1"/>
</dbReference>
<protein>
    <submittedName>
        <fullName evidence="7">Uncharacterized protein LOC136075924</fullName>
    </submittedName>
</protein>
<comment type="subcellular location">
    <subcellularLocation>
        <location evidence="1">Nucleus</location>
    </subcellularLocation>
</comment>
<evidence type="ECO:0000256" key="1">
    <source>
        <dbReference type="ARBA" id="ARBA00004123"/>
    </source>
</evidence>
<sequence>MATSIAITCDHWSSMGNVSYLGLTCHLIDNNWMLNSFALGDYQTLARHTSDNVSTHIRNNADKWGLFEKILLLLNIKSAIEETAFDITLAKFHRIVGHFKHSPANHRELHENHIDLDLPQGNLIQHVDTRWNTMYDMLRRMLKHKKAITVTLVEQNHHFLTLTESEWEKMEKIADVLQPCKVASELLGGNKYVSSSVVSPIICYLSRETVIQDDDPRYIALFKEKFVNEMERRFNDFSNDC</sequence>
<evidence type="ECO:0000313" key="7">
    <source>
        <dbReference type="RefSeq" id="XP_065645444.1"/>
    </source>
</evidence>
<accession>A0ABM4B985</accession>
<proteinExistence type="predicted"/>
<keyword evidence="5" id="KW-0539">Nucleus</keyword>
<evidence type="ECO:0000256" key="2">
    <source>
        <dbReference type="ARBA" id="ARBA00022723"/>
    </source>
</evidence>
<dbReference type="PANTHER" id="PTHR46481:SF10">
    <property type="entry name" value="ZINC FINGER BED DOMAIN-CONTAINING PROTEIN 39"/>
    <property type="match status" value="1"/>
</dbReference>
<gene>
    <name evidence="7" type="primary">LOC136075924</name>
</gene>
<dbReference type="SUPFAM" id="SSF53098">
    <property type="entry name" value="Ribonuclease H-like"/>
    <property type="match status" value="1"/>
</dbReference>
<dbReference type="Proteomes" id="UP001652625">
    <property type="component" value="Chromosome 02"/>
</dbReference>
<name>A0ABM4B985_HYDVU</name>
<keyword evidence="3" id="KW-0863">Zinc-finger</keyword>
<keyword evidence="6" id="KW-1185">Reference proteome</keyword>
<reference evidence="6" key="1">
    <citation type="submission" date="2025-05" db="UniProtKB">
        <authorList>
            <consortium name="RefSeq"/>
        </authorList>
    </citation>
    <scope>NUCLEOTIDE SEQUENCE [LARGE SCALE GENOMIC DNA]</scope>
</reference>
<dbReference type="InterPro" id="IPR012337">
    <property type="entry name" value="RNaseH-like_sf"/>
</dbReference>
<keyword evidence="2" id="KW-0479">Metal-binding</keyword>
<evidence type="ECO:0000313" key="6">
    <source>
        <dbReference type="Proteomes" id="UP001652625"/>
    </source>
</evidence>
<evidence type="ECO:0000256" key="5">
    <source>
        <dbReference type="ARBA" id="ARBA00023242"/>
    </source>
</evidence>
<dbReference type="RefSeq" id="XP_065645444.1">
    <property type="nucleotide sequence ID" value="XM_065789372.1"/>
</dbReference>
<reference evidence="7" key="2">
    <citation type="submission" date="2025-08" db="UniProtKB">
        <authorList>
            <consortium name="RefSeq"/>
        </authorList>
    </citation>
    <scope>IDENTIFICATION</scope>
</reference>
<keyword evidence="4" id="KW-0862">Zinc</keyword>
<dbReference type="GeneID" id="136075924"/>
<evidence type="ECO:0000256" key="3">
    <source>
        <dbReference type="ARBA" id="ARBA00022771"/>
    </source>
</evidence>
<organism evidence="6 7">
    <name type="scientific">Hydra vulgaris</name>
    <name type="common">Hydra</name>
    <name type="synonym">Hydra attenuata</name>
    <dbReference type="NCBI Taxonomy" id="6087"/>
    <lineage>
        <taxon>Eukaryota</taxon>
        <taxon>Metazoa</taxon>
        <taxon>Cnidaria</taxon>
        <taxon>Hydrozoa</taxon>
        <taxon>Hydroidolina</taxon>
        <taxon>Anthoathecata</taxon>
        <taxon>Aplanulata</taxon>
        <taxon>Hydridae</taxon>
        <taxon>Hydra</taxon>
    </lineage>
</organism>
<evidence type="ECO:0000256" key="4">
    <source>
        <dbReference type="ARBA" id="ARBA00022833"/>
    </source>
</evidence>